<evidence type="ECO:0000256" key="1">
    <source>
        <dbReference type="ARBA" id="ARBA00023125"/>
    </source>
</evidence>
<dbReference type="PROSITE" id="PS50043">
    <property type="entry name" value="HTH_LUXR_2"/>
    <property type="match status" value="1"/>
</dbReference>
<sequence>MSDVIIFSQSSLFLFSLQIIIRNNLVLGGDKDKITTHLFSSYDKFLQQIDTNKGSIVIFDIDGITKENQSVIFSKINSQESNVPLIVFCQYEINSLYYQTLSEVTRFVISKTTSIVEITSIFNKLFLWIKKNNDDNTPLDLNVQSHPKLSKREKQVLYLASMGMDYQSISEHLNITRKTVSHYMSNIRDKYGYKRSSNVYFRY</sequence>
<dbReference type="Proteomes" id="UP000288804">
    <property type="component" value="Chromosome"/>
</dbReference>
<dbReference type="PROSITE" id="PS00622">
    <property type="entry name" value="HTH_LUXR_1"/>
    <property type="match status" value="1"/>
</dbReference>
<dbReference type="InterPro" id="IPR000792">
    <property type="entry name" value="Tscrpt_reg_LuxR_C"/>
</dbReference>
<dbReference type="CDD" id="cd06170">
    <property type="entry name" value="LuxR_C_like"/>
    <property type="match status" value="1"/>
</dbReference>
<feature type="domain" description="HTH luxR-type" evidence="2">
    <location>
        <begin position="142"/>
        <end position="203"/>
    </location>
</feature>
<reference evidence="4" key="1">
    <citation type="submission" date="2018-09" db="EMBL/GenBank/DDBJ databases">
        <title>Yersinia hibernicus sp. nov.</title>
        <authorList>
            <person name="Nguyen S.V."/>
            <person name="Mundanda D.M."/>
            <person name="Anes J."/>
            <person name="Fanning S."/>
        </authorList>
    </citation>
    <scope>NUCLEOTIDE SEQUENCE [LARGE SCALE GENOMIC DNA]</scope>
    <source>
        <strain evidence="4">CFS1934</strain>
    </source>
</reference>
<keyword evidence="1" id="KW-0238">DNA-binding</keyword>
<dbReference type="Gene3D" id="1.10.10.10">
    <property type="entry name" value="Winged helix-like DNA-binding domain superfamily/Winged helix DNA-binding domain"/>
    <property type="match status" value="1"/>
</dbReference>
<keyword evidence="4" id="KW-1185">Reference proteome</keyword>
<evidence type="ECO:0000259" key="2">
    <source>
        <dbReference type="PROSITE" id="PS50043"/>
    </source>
</evidence>
<dbReference type="EMBL" id="CP032487">
    <property type="protein sequence ID" value="QAX80014.1"/>
    <property type="molecule type" value="Genomic_DNA"/>
</dbReference>
<dbReference type="InterPro" id="IPR036388">
    <property type="entry name" value="WH-like_DNA-bd_sf"/>
</dbReference>
<dbReference type="RefSeq" id="WP_129197913.1">
    <property type="nucleotide sequence ID" value="NZ_CABHXI010000035.1"/>
</dbReference>
<proteinExistence type="predicted"/>
<evidence type="ECO:0000313" key="3">
    <source>
        <dbReference type="EMBL" id="QAX80014.1"/>
    </source>
</evidence>
<evidence type="ECO:0000313" key="4">
    <source>
        <dbReference type="Proteomes" id="UP000288804"/>
    </source>
</evidence>
<dbReference type="SUPFAM" id="SSF46894">
    <property type="entry name" value="C-terminal effector domain of the bipartite response regulators"/>
    <property type="match status" value="1"/>
</dbReference>
<dbReference type="Pfam" id="PF00196">
    <property type="entry name" value="GerE"/>
    <property type="match status" value="1"/>
</dbReference>
<accession>A0ABX5R303</accession>
<dbReference type="InterPro" id="IPR016032">
    <property type="entry name" value="Sig_transdc_resp-reg_C-effctor"/>
</dbReference>
<dbReference type="SMART" id="SM00421">
    <property type="entry name" value="HTH_LUXR"/>
    <property type="match status" value="1"/>
</dbReference>
<gene>
    <name evidence="3" type="ORF">D5F51_16545</name>
</gene>
<organism evidence="3 4">
    <name type="scientific">Yersinia hibernica</name>
    <dbReference type="NCBI Taxonomy" id="2339259"/>
    <lineage>
        <taxon>Bacteria</taxon>
        <taxon>Pseudomonadati</taxon>
        <taxon>Pseudomonadota</taxon>
        <taxon>Gammaproteobacteria</taxon>
        <taxon>Enterobacterales</taxon>
        <taxon>Yersiniaceae</taxon>
        <taxon>Yersinia</taxon>
    </lineage>
</organism>
<dbReference type="PRINTS" id="PR00038">
    <property type="entry name" value="HTHLUXR"/>
</dbReference>
<protein>
    <submittedName>
        <fullName evidence="3">LuxR family transcriptional regulator</fullName>
    </submittedName>
</protein>
<name>A0ABX5R303_9GAMM</name>